<evidence type="ECO:0000256" key="5">
    <source>
        <dbReference type="PIRSR" id="PIRSR000865-1"/>
    </source>
</evidence>
<dbReference type="Proteomes" id="UP000663870">
    <property type="component" value="Unassembled WGS sequence"/>
</dbReference>
<evidence type="ECO:0000256" key="4">
    <source>
        <dbReference type="ARBA" id="ARBA00023157"/>
    </source>
</evidence>
<evidence type="ECO:0000256" key="2">
    <source>
        <dbReference type="ARBA" id="ARBA00010701"/>
    </source>
</evidence>
<dbReference type="InterPro" id="IPR033906">
    <property type="entry name" value="Lipase_N"/>
</dbReference>
<keyword evidence="9" id="KW-0732">Signal</keyword>
<dbReference type="PRINTS" id="PR00821">
    <property type="entry name" value="TAGLIPASE"/>
</dbReference>
<dbReference type="Pfam" id="PF01477">
    <property type="entry name" value="PLAT"/>
    <property type="match status" value="1"/>
</dbReference>
<proteinExistence type="inferred from homology"/>
<feature type="signal peptide" evidence="9">
    <location>
        <begin position="1"/>
        <end position="20"/>
    </location>
</feature>
<keyword evidence="6" id="KW-0479">Metal-binding</keyword>
<dbReference type="InterPro" id="IPR002331">
    <property type="entry name" value="Lipase_panc"/>
</dbReference>
<dbReference type="PRINTS" id="PR00823">
    <property type="entry name" value="PANCLIPASE"/>
</dbReference>
<gene>
    <name evidence="12" type="ORF">JXQ802_LOCUS33093</name>
    <name evidence="11" type="ORF">PYM288_LOCUS21645</name>
</gene>
<organism evidence="12 13">
    <name type="scientific">Rotaria sordida</name>
    <dbReference type="NCBI Taxonomy" id="392033"/>
    <lineage>
        <taxon>Eukaryota</taxon>
        <taxon>Metazoa</taxon>
        <taxon>Spiralia</taxon>
        <taxon>Gnathifera</taxon>
        <taxon>Rotifera</taxon>
        <taxon>Eurotatoria</taxon>
        <taxon>Bdelloidea</taxon>
        <taxon>Philodinida</taxon>
        <taxon>Philodinidae</taxon>
        <taxon>Rotaria</taxon>
    </lineage>
</organism>
<evidence type="ECO:0000256" key="9">
    <source>
        <dbReference type="SAM" id="SignalP"/>
    </source>
</evidence>
<feature type="chain" id="PRO_5035605387" description="PLAT domain-containing protein" evidence="9">
    <location>
        <begin position="21"/>
        <end position="490"/>
    </location>
</feature>
<dbReference type="PROSITE" id="PS50095">
    <property type="entry name" value="PLAT"/>
    <property type="match status" value="1"/>
</dbReference>
<dbReference type="SUPFAM" id="SSF49723">
    <property type="entry name" value="Lipase/lipooxygenase domain (PLAT/LH2 domain)"/>
    <property type="match status" value="1"/>
</dbReference>
<feature type="active site" description="Charge relay system" evidence="5">
    <location>
        <position position="202"/>
    </location>
</feature>
<evidence type="ECO:0000259" key="10">
    <source>
        <dbReference type="PROSITE" id="PS50095"/>
    </source>
</evidence>
<dbReference type="PANTHER" id="PTHR11610:SF173">
    <property type="entry name" value="LIPASE DOMAIN-CONTAINING PROTEIN-RELATED"/>
    <property type="match status" value="1"/>
</dbReference>
<comment type="caution">
    <text evidence="12">The sequence shown here is derived from an EMBL/GenBank/DDBJ whole genome shotgun (WGS) entry which is preliminary data.</text>
</comment>
<dbReference type="SMART" id="SM00308">
    <property type="entry name" value="LH2"/>
    <property type="match status" value="1"/>
</dbReference>
<feature type="active site" description="Charge relay system" evidence="5">
    <location>
        <position position="298"/>
    </location>
</feature>
<dbReference type="PANTHER" id="PTHR11610">
    <property type="entry name" value="LIPASE"/>
    <property type="match status" value="1"/>
</dbReference>
<dbReference type="Pfam" id="PF00151">
    <property type="entry name" value="Lipase"/>
    <property type="match status" value="1"/>
</dbReference>
<accession>A0A815IL47</accession>
<keyword evidence="3" id="KW-0964">Secreted</keyword>
<comment type="caution">
    <text evidence="7">Lacks conserved residue(s) required for the propagation of feature annotation.</text>
</comment>
<dbReference type="GO" id="GO:0016042">
    <property type="term" value="P:lipid catabolic process"/>
    <property type="evidence" value="ECO:0007669"/>
    <property type="project" value="TreeGrafter"/>
</dbReference>
<dbReference type="EMBL" id="CAJNOL010001491">
    <property type="protein sequence ID" value="CAF1369884.1"/>
    <property type="molecule type" value="Genomic_DNA"/>
</dbReference>
<dbReference type="AlphaFoldDB" id="A0A815IL47"/>
<feature type="domain" description="PLAT" evidence="10">
    <location>
        <begin position="369"/>
        <end position="490"/>
    </location>
</feature>
<evidence type="ECO:0000256" key="3">
    <source>
        <dbReference type="ARBA" id="ARBA00022525"/>
    </source>
</evidence>
<dbReference type="Proteomes" id="UP000663854">
    <property type="component" value="Unassembled WGS sequence"/>
</dbReference>
<dbReference type="Gene3D" id="2.60.60.20">
    <property type="entry name" value="PLAT/LH2 domain"/>
    <property type="match status" value="1"/>
</dbReference>
<sequence length="490" mass="54059">MHQSMSLVVVILALYGTTMATNLLEGRGLMNVCYDEYGCFTSGPPFGLTLYRPFTLLPDPPEVIDTRFLLYTRQFPDKGQVISRHTTLDTWDHTKATKILVHGFLDSINSTWWSEMKDAFLQAEDCNVILTDWSRANYFPYTKATANAQVVGADIALLVNEMIKAHGANPADFHIVAHSLGAAVAGYAGHRISGLGRITGLDPAGPFFENTDPIVRLDSSDAKFVDIIHTDGSSMLLLGFGTLTQVGHVDFYPNGGVNQPSCDKTSGKFIHTILNLGPLDILRPINIQGLFATTLCSHFAAVHLFTNSILDRCIYRGFSCESDEIFRKGECILNANEGNFMGYHASPNKALGRLYLDTQMANKVPYCINHYQIRLISGSNFAQTKAQIGLTLTGSQATQSVLFDSEEPLLKQNSIETRYIPLKTDLGMIQRVNIEFKRTGHLISSLLYSNKWAFTHVIVIDGDRQTNATFCAENNTTVLESGSTAIFSPC</sequence>
<evidence type="ECO:0000313" key="12">
    <source>
        <dbReference type="EMBL" id="CAF1369884.1"/>
    </source>
</evidence>
<dbReference type="CDD" id="cd00707">
    <property type="entry name" value="Pancreat_lipase_like"/>
    <property type="match status" value="1"/>
</dbReference>
<keyword evidence="13" id="KW-1185">Reference proteome</keyword>
<dbReference type="EMBL" id="CAJNOH010000869">
    <property type="protein sequence ID" value="CAF1139747.1"/>
    <property type="molecule type" value="Genomic_DNA"/>
</dbReference>
<feature type="active site" description="Nucleophile" evidence="5">
    <location>
        <position position="179"/>
    </location>
</feature>
<protein>
    <recommendedName>
        <fullName evidence="10">PLAT domain-containing protein</fullName>
    </recommendedName>
</protein>
<keyword evidence="4" id="KW-1015">Disulfide bond</keyword>
<keyword evidence="6" id="KW-0106">Calcium</keyword>
<dbReference type="InterPro" id="IPR016272">
    <property type="entry name" value="Lipase_LIPH"/>
</dbReference>
<evidence type="ECO:0000313" key="13">
    <source>
        <dbReference type="Proteomes" id="UP000663870"/>
    </source>
</evidence>
<dbReference type="GO" id="GO:0005615">
    <property type="term" value="C:extracellular space"/>
    <property type="evidence" value="ECO:0007669"/>
    <property type="project" value="TreeGrafter"/>
</dbReference>
<dbReference type="SUPFAM" id="SSF53474">
    <property type="entry name" value="alpha/beta-Hydrolases"/>
    <property type="match status" value="1"/>
</dbReference>
<dbReference type="InterPro" id="IPR036392">
    <property type="entry name" value="PLAT/LH2_dom_sf"/>
</dbReference>
<name>A0A815IL47_9BILA</name>
<feature type="binding site" evidence="6">
    <location>
        <position position="218"/>
    </location>
    <ligand>
        <name>Ca(2+)</name>
        <dbReference type="ChEBI" id="CHEBI:29108"/>
    </ligand>
</feature>
<comment type="similarity">
    <text evidence="2 8">Belongs to the AB hydrolase superfamily. Lipase family.</text>
</comment>
<evidence type="ECO:0000256" key="1">
    <source>
        <dbReference type="ARBA" id="ARBA00004613"/>
    </source>
</evidence>
<dbReference type="PIRSF" id="PIRSF000865">
    <property type="entry name" value="Lipoprotein_lipase_LIPH"/>
    <property type="match status" value="1"/>
</dbReference>
<reference evidence="12" key="1">
    <citation type="submission" date="2021-02" db="EMBL/GenBank/DDBJ databases">
        <authorList>
            <person name="Nowell W R."/>
        </authorList>
    </citation>
    <scope>NUCLEOTIDE SEQUENCE</scope>
</reference>
<dbReference type="GO" id="GO:0004806">
    <property type="term" value="F:triacylglycerol lipase activity"/>
    <property type="evidence" value="ECO:0007669"/>
    <property type="project" value="InterPro"/>
</dbReference>
<dbReference type="InterPro" id="IPR029058">
    <property type="entry name" value="AB_hydrolase_fold"/>
</dbReference>
<evidence type="ECO:0000313" key="11">
    <source>
        <dbReference type="EMBL" id="CAF1139747.1"/>
    </source>
</evidence>
<feature type="binding site" evidence="6">
    <location>
        <position position="216"/>
    </location>
    <ligand>
        <name>Ca(2+)</name>
        <dbReference type="ChEBI" id="CHEBI:29108"/>
    </ligand>
</feature>
<evidence type="ECO:0000256" key="6">
    <source>
        <dbReference type="PIRSR" id="PIRSR000865-2"/>
    </source>
</evidence>
<evidence type="ECO:0000256" key="8">
    <source>
        <dbReference type="RuleBase" id="RU004262"/>
    </source>
</evidence>
<feature type="binding site" evidence="6">
    <location>
        <position position="221"/>
    </location>
    <ligand>
        <name>Ca(2+)</name>
        <dbReference type="ChEBI" id="CHEBI:29108"/>
    </ligand>
</feature>
<dbReference type="InterPro" id="IPR001024">
    <property type="entry name" value="PLAT/LH2_dom"/>
</dbReference>
<comment type="subcellular location">
    <subcellularLocation>
        <location evidence="1">Secreted</location>
    </subcellularLocation>
</comment>
<dbReference type="InterPro" id="IPR013818">
    <property type="entry name" value="Lipase"/>
</dbReference>
<dbReference type="GO" id="GO:0046872">
    <property type="term" value="F:metal ion binding"/>
    <property type="evidence" value="ECO:0007669"/>
    <property type="project" value="UniProtKB-KW"/>
</dbReference>
<evidence type="ECO:0000256" key="7">
    <source>
        <dbReference type="PROSITE-ProRule" id="PRU00152"/>
    </source>
</evidence>
<dbReference type="Gene3D" id="3.40.50.1820">
    <property type="entry name" value="alpha/beta hydrolase"/>
    <property type="match status" value="1"/>
</dbReference>
<dbReference type="InterPro" id="IPR000734">
    <property type="entry name" value="TAG_lipase"/>
</dbReference>